<feature type="compositionally biased region" description="Basic and acidic residues" evidence="1">
    <location>
        <begin position="69"/>
        <end position="87"/>
    </location>
</feature>
<dbReference type="AlphaFoldDB" id="A0A6C0BVZ1"/>
<proteinExistence type="predicted"/>
<evidence type="ECO:0000313" key="2">
    <source>
        <dbReference type="EMBL" id="QHS96605.1"/>
    </source>
</evidence>
<accession>A0A6C0BVZ1</accession>
<evidence type="ECO:0000256" key="1">
    <source>
        <dbReference type="SAM" id="MobiDB-lite"/>
    </source>
</evidence>
<feature type="compositionally biased region" description="Basic residues" evidence="1">
    <location>
        <begin position="53"/>
        <end position="63"/>
    </location>
</feature>
<reference evidence="2" key="1">
    <citation type="journal article" date="2020" name="Nature">
        <title>Giant virus diversity and host interactions through global metagenomics.</title>
        <authorList>
            <person name="Schulz F."/>
            <person name="Roux S."/>
            <person name="Paez-Espino D."/>
            <person name="Jungbluth S."/>
            <person name="Walsh D.A."/>
            <person name="Denef V.J."/>
            <person name="McMahon K.D."/>
            <person name="Konstantinidis K.T."/>
            <person name="Eloe-Fadrosh E.A."/>
            <person name="Kyrpides N.C."/>
            <person name="Woyke T."/>
        </authorList>
    </citation>
    <scope>NUCLEOTIDE SEQUENCE</scope>
    <source>
        <strain evidence="2">GVMAG-M-3300020166-18</strain>
    </source>
</reference>
<name>A0A6C0BVZ1_9ZZZZ</name>
<sequence>MNEKIINIKKGKFPKKYTAYVKHKISKKIRKIHFGDQNYEQFKDRTRLGIYTKKNHGNKKRQRNYYSRHSGEANRQRAIRKEEKKSRGDYNAKILSHRYLW</sequence>
<protein>
    <submittedName>
        <fullName evidence="2">Uncharacterized protein</fullName>
    </submittedName>
</protein>
<dbReference type="EMBL" id="MN739271">
    <property type="protein sequence ID" value="QHS96605.1"/>
    <property type="molecule type" value="Genomic_DNA"/>
</dbReference>
<feature type="region of interest" description="Disordered" evidence="1">
    <location>
        <begin position="53"/>
        <end position="87"/>
    </location>
</feature>
<organism evidence="2">
    <name type="scientific">viral metagenome</name>
    <dbReference type="NCBI Taxonomy" id="1070528"/>
    <lineage>
        <taxon>unclassified sequences</taxon>
        <taxon>metagenomes</taxon>
        <taxon>organismal metagenomes</taxon>
    </lineage>
</organism>